<dbReference type="InterPro" id="IPR045738">
    <property type="entry name" value="DUF6088"/>
</dbReference>
<protein>
    <recommendedName>
        <fullName evidence="3">Conjugal transfer protein</fullName>
    </recommendedName>
</protein>
<evidence type="ECO:0008006" key="3">
    <source>
        <dbReference type="Google" id="ProtNLM"/>
    </source>
</evidence>
<evidence type="ECO:0000313" key="2">
    <source>
        <dbReference type="Proteomes" id="UP000054695"/>
    </source>
</evidence>
<keyword evidence="2" id="KW-1185">Reference proteome</keyword>
<comment type="caution">
    <text evidence="1">The sequence shown here is derived from an EMBL/GenBank/DDBJ whole genome shotgun (WGS) entry which is preliminary data.</text>
</comment>
<dbReference type="RefSeq" id="WP_058460466.1">
    <property type="nucleotide sequence ID" value="NZ_CAAAIY010000002.1"/>
</dbReference>
<dbReference type="STRING" id="447.Lboz_2888"/>
<dbReference type="Pfam" id="PF19570">
    <property type="entry name" value="DUF6088"/>
    <property type="match status" value="1"/>
</dbReference>
<sequence length="136" mass="15264">MSRVSLRSRIEKKIGRSKRQVFLRSDFGKLSDYDQVGRALKELSREGKLLKIGYGLYAKARINRITGKPMLAAEGGFTAISKEALTRLGVKWQYSDATKSYLTNSTQIPANAEVVVKSRFNRKIGTDKFTLKVVCS</sequence>
<dbReference type="OrthoDB" id="573467at2"/>
<name>A0A0W0RJV4_LEGBO</name>
<evidence type="ECO:0000313" key="1">
    <source>
        <dbReference type="EMBL" id="KTC71311.1"/>
    </source>
</evidence>
<reference evidence="1 2" key="1">
    <citation type="submission" date="2015-11" db="EMBL/GenBank/DDBJ databases">
        <title>Genomic analysis of 38 Legionella species identifies large and diverse effector repertoires.</title>
        <authorList>
            <person name="Burstein D."/>
            <person name="Amaro F."/>
            <person name="Zusman T."/>
            <person name="Lifshitz Z."/>
            <person name="Cohen O."/>
            <person name="Gilbert J.A."/>
            <person name="Pupko T."/>
            <person name="Shuman H.A."/>
            <person name="Segal G."/>
        </authorList>
    </citation>
    <scope>NUCLEOTIDE SEQUENCE [LARGE SCALE GENOMIC DNA]</scope>
    <source>
        <strain evidence="1 2">WIGA</strain>
    </source>
</reference>
<organism evidence="1 2">
    <name type="scientific">Legionella bozemanae</name>
    <name type="common">Fluoribacter bozemanae</name>
    <dbReference type="NCBI Taxonomy" id="447"/>
    <lineage>
        <taxon>Bacteria</taxon>
        <taxon>Pseudomonadati</taxon>
        <taxon>Pseudomonadota</taxon>
        <taxon>Gammaproteobacteria</taxon>
        <taxon>Legionellales</taxon>
        <taxon>Legionellaceae</taxon>
        <taxon>Legionella</taxon>
    </lineage>
</organism>
<accession>A0A0W0RJV4</accession>
<dbReference type="PATRIC" id="fig|447.4.peg.3074"/>
<dbReference type="AlphaFoldDB" id="A0A0W0RJV4"/>
<proteinExistence type="predicted"/>
<dbReference type="Proteomes" id="UP000054695">
    <property type="component" value="Unassembled WGS sequence"/>
</dbReference>
<gene>
    <name evidence="1" type="ORF">Lboz_2888</name>
</gene>
<dbReference type="EMBL" id="LNXU01000032">
    <property type="protein sequence ID" value="KTC71311.1"/>
    <property type="molecule type" value="Genomic_DNA"/>
</dbReference>